<evidence type="ECO:0000256" key="1">
    <source>
        <dbReference type="SAM" id="Phobius"/>
    </source>
</evidence>
<keyword evidence="1" id="KW-1133">Transmembrane helix</keyword>
<organism evidence="2 3">
    <name type="scientific">Olea europaea subsp. europaea</name>
    <dbReference type="NCBI Taxonomy" id="158383"/>
    <lineage>
        <taxon>Eukaryota</taxon>
        <taxon>Viridiplantae</taxon>
        <taxon>Streptophyta</taxon>
        <taxon>Embryophyta</taxon>
        <taxon>Tracheophyta</taxon>
        <taxon>Spermatophyta</taxon>
        <taxon>Magnoliopsida</taxon>
        <taxon>eudicotyledons</taxon>
        <taxon>Gunneridae</taxon>
        <taxon>Pentapetalae</taxon>
        <taxon>asterids</taxon>
        <taxon>lamiids</taxon>
        <taxon>Lamiales</taxon>
        <taxon>Oleaceae</taxon>
        <taxon>Oleeae</taxon>
        <taxon>Olea</taxon>
    </lineage>
</organism>
<comment type="caution">
    <text evidence="2">The sequence shown here is derived from an EMBL/GenBank/DDBJ whole genome shotgun (WGS) entry which is preliminary data.</text>
</comment>
<name>A0A8S0SLD6_OLEEU</name>
<evidence type="ECO:0000313" key="2">
    <source>
        <dbReference type="EMBL" id="CAA2993399.1"/>
    </source>
</evidence>
<dbReference type="OrthoDB" id="1911818at2759"/>
<keyword evidence="1" id="KW-0812">Transmembrane</keyword>
<reference evidence="2 3" key="1">
    <citation type="submission" date="2019-12" db="EMBL/GenBank/DDBJ databases">
        <authorList>
            <person name="Alioto T."/>
            <person name="Alioto T."/>
            <person name="Gomez Garrido J."/>
        </authorList>
    </citation>
    <scope>NUCLEOTIDE SEQUENCE [LARGE SCALE GENOMIC DNA]</scope>
</reference>
<dbReference type="Gramene" id="OE9A048940T1">
    <property type="protein sequence ID" value="OE9A048940C1"/>
    <property type="gene ID" value="OE9A048940"/>
</dbReference>
<dbReference type="PANTHER" id="PTHR34064:SF5">
    <property type="entry name" value="PROTEIN, PUTATIVE-RELATED"/>
    <property type="match status" value="1"/>
</dbReference>
<dbReference type="AlphaFoldDB" id="A0A8S0SLD6"/>
<keyword evidence="1" id="KW-0472">Membrane</keyword>
<dbReference type="Proteomes" id="UP000594638">
    <property type="component" value="Unassembled WGS sequence"/>
</dbReference>
<sequence length="181" mass="20152">MVVNASEQVHCAVMLPKEATVNTQCEPQLELLNCAEVSNMMKIEICSNGESNLLNYNNLKMDEANSSASFVSNVDIEKGMPESGKSVVNLKHDDSLARELLTEITLWVRGKFVQPLMNHRPERVRDKPTTNGSRKYKRLVSLNSRRVLLLFSALSSVGTVILIYLTLRMRLTGDVSGTGKI</sequence>
<keyword evidence="3" id="KW-1185">Reference proteome</keyword>
<accession>A0A8S0SLD6</accession>
<gene>
    <name evidence="2" type="ORF">OLEA9_A048940</name>
</gene>
<protein>
    <submittedName>
        <fullName evidence="2">Uncharacterized protein</fullName>
    </submittedName>
</protein>
<dbReference type="EMBL" id="CACTIH010005449">
    <property type="protein sequence ID" value="CAA2993399.1"/>
    <property type="molecule type" value="Genomic_DNA"/>
</dbReference>
<proteinExistence type="predicted"/>
<evidence type="ECO:0000313" key="3">
    <source>
        <dbReference type="Proteomes" id="UP000594638"/>
    </source>
</evidence>
<feature type="transmembrane region" description="Helical" evidence="1">
    <location>
        <begin position="147"/>
        <end position="167"/>
    </location>
</feature>
<dbReference type="PANTHER" id="PTHR34064">
    <property type="entry name" value="OS04G0672300 PROTEIN"/>
    <property type="match status" value="1"/>
</dbReference>